<reference evidence="2 3" key="1">
    <citation type="submission" date="2019-06" db="EMBL/GenBank/DDBJ databases">
        <title>Sequencing the genomes of 1000 actinobacteria strains.</title>
        <authorList>
            <person name="Klenk H.-P."/>
        </authorList>
    </citation>
    <scope>NUCLEOTIDE SEQUENCE [LARGE SCALE GENOMIC DNA]</scope>
    <source>
        <strain evidence="2 3">DSM 18031</strain>
    </source>
</reference>
<proteinExistence type="predicted"/>
<organism evidence="2 3">
    <name type="scientific">Klugiella xanthotipulae</name>
    <dbReference type="NCBI Taxonomy" id="244735"/>
    <lineage>
        <taxon>Bacteria</taxon>
        <taxon>Bacillati</taxon>
        <taxon>Actinomycetota</taxon>
        <taxon>Actinomycetes</taxon>
        <taxon>Micrococcales</taxon>
        <taxon>Microbacteriaceae</taxon>
        <taxon>Klugiella</taxon>
    </lineage>
</organism>
<keyword evidence="3" id="KW-1185">Reference proteome</keyword>
<comment type="caution">
    <text evidence="2">The sequence shown here is derived from an EMBL/GenBank/DDBJ whole genome shotgun (WGS) entry which is preliminary data.</text>
</comment>
<dbReference type="AlphaFoldDB" id="A0A543I5I1"/>
<evidence type="ECO:0000256" key="1">
    <source>
        <dbReference type="SAM" id="MobiDB-lite"/>
    </source>
</evidence>
<evidence type="ECO:0000313" key="2">
    <source>
        <dbReference type="EMBL" id="TQM65866.1"/>
    </source>
</evidence>
<dbReference type="EMBL" id="VFPN01000001">
    <property type="protein sequence ID" value="TQM65866.1"/>
    <property type="molecule type" value="Genomic_DNA"/>
</dbReference>
<evidence type="ECO:0000313" key="3">
    <source>
        <dbReference type="Proteomes" id="UP000318331"/>
    </source>
</evidence>
<dbReference type="Proteomes" id="UP000318331">
    <property type="component" value="Unassembled WGS sequence"/>
</dbReference>
<name>A0A543I5I1_9MICO</name>
<accession>A0A543I5I1</accession>
<feature type="region of interest" description="Disordered" evidence="1">
    <location>
        <begin position="1"/>
        <end position="30"/>
    </location>
</feature>
<sequence length="207" mass="21226">MSGLLPSRRIPVSHEDNNPGSSARGGGRSPARRVTVFGMECVARRRPIRVFPVVLAAFVLALTGCAQGGSAAPTPPVTASPGGPDVLVTATPDPRDDSVPGDSDAEDPNVLGAPFAVWQSGGAQYSVTTFGSSSCLPEVTGVRVGAGNTVTLTTRESAQEVCTADFGPRTWTLDTPADIDPQSAVSIVILASTEDGQDARITLDPIA</sequence>
<protein>
    <submittedName>
        <fullName evidence="2">Uncharacterized protein</fullName>
    </submittedName>
</protein>
<gene>
    <name evidence="2" type="ORF">FB466_0683</name>
</gene>
<feature type="region of interest" description="Disordered" evidence="1">
    <location>
        <begin position="69"/>
        <end position="107"/>
    </location>
</feature>